<comment type="caution">
    <text evidence="3">The sequence shown here is derived from an EMBL/GenBank/DDBJ whole genome shotgun (WGS) entry which is preliminary data.</text>
</comment>
<organism evidence="3 4">
    <name type="scientific">Cucumis melo var. makuwa</name>
    <name type="common">Oriental melon</name>
    <dbReference type="NCBI Taxonomy" id="1194695"/>
    <lineage>
        <taxon>Eukaryota</taxon>
        <taxon>Viridiplantae</taxon>
        <taxon>Streptophyta</taxon>
        <taxon>Embryophyta</taxon>
        <taxon>Tracheophyta</taxon>
        <taxon>Spermatophyta</taxon>
        <taxon>Magnoliopsida</taxon>
        <taxon>eudicotyledons</taxon>
        <taxon>Gunneridae</taxon>
        <taxon>Pentapetalae</taxon>
        <taxon>rosids</taxon>
        <taxon>fabids</taxon>
        <taxon>Cucurbitales</taxon>
        <taxon>Cucurbitaceae</taxon>
        <taxon>Benincaseae</taxon>
        <taxon>Cucumis</taxon>
    </lineage>
</organism>
<evidence type="ECO:0000259" key="2">
    <source>
        <dbReference type="Pfam" id="PF14372"/>
    </source>
</evidence>
<feature type="domain" description="hAT-like transposase RNase-H fold" evidence="2">
    <location>
        <begin position="143"/>
        <end position="218"/>
    </location>
</feature>
<gene>
    <name evidence="3" type="ORF">E6C27_scaffold269G00380</name>
</gene>
<feature type="region of interest" description="Disordered" evidence="1">
    <location>
        <begin position="65"/>
        <end position="120"/>
    </location>
</feature>
<dbReference type="EMBL" id="SSTE01020983">
    <property type="protein sequence ID" value="KAA0032960.1"/>
    <property type="molecule type" value="Genomic_DNA"/>
</dbReference>
<dbReference type="Proteomes" id="UP000321393">
    <property type="component" value="Unassembled WGS sequence"/>
</dbReference>
<dbReference type="InterPro" id="IPR025525">
    <property type="entry name" value="hAT-like_transposase_RNase-H"/>
</dbReference>
<dbReference type="AlphaFoldDB" id="A0A5A7SPX5"/>
<name>A0A5A7SPX5_CUCMM</name>
<evidence type="ECO:0000313" key="3">
    <source>
        <dbReference type="EMBL" id="KAA0032960.1"/>
    </source>
</evidence>
<dbReference type="PANTHER" id="PTHR23272:SF161">
    <property type="entry name" value="ZINC FINGER BED DOMAIN-CONTAINING PROTEIN RICESLEEPER 1-LIKE"/>
    <property type="match status" value="1"/>
</dbReference>
<feature type="compositionally biased region" description="Low complexity" evidence="1">
    <location>
        <begin position="72"/>
        <end position="86"/>
    </location>
</feature>
<sequence length="253" mass="29136">MVAHHNFARSLRRSNFDDLHNFRRFFVFISQLPTILHFHLATFDGVQIATSFSFHLPHSGQRLSEGSSFCPSSENASATSNNETSSPLPPPSPNTSQTTQHVPPLPPKSKTKRPNKQTSSVWDHFTKMEASAKDGARGDYWEGNYILNLMAMNMKTKFDKYWGSLKKMNKLMFEAMVIDPRYKLKYLTYCLSNVYESDVVKDVVENVKIYLYRLFDFYKSQHNPSTQIGHSTDDFKQSNNVTMEVENDEEIDP</sequence>
<dbReference type="SUPFAM" id="SSF53098">
    <property type="entry name" value="Ribonuclease H-like"/>
    <property type="match status" value="1"/>
</dbReference>
<dbReference type="GO" id="GO:0003677">
    <property type="term" value="F:DNA binding"/>
    <property type="evidence" value="ECO:0007669"/>
    <property type="project" value="InterPro"/>
</dbReference>
<dbReference type="Pfam" id="PF14372">
    <property type="entry name" value="hAT-like_RNase-H"/>
    <property type="match status" value="1"/>
</dbReference>
<protein>
    <submittedName>
        <fullName evidence="3">Zinc finger BED domain-containing protein RICESLEEPER 2-like</fullName>
    </submittedName>
</protein>
<evidence type="ECO:0000256" key="1">
    <source>
        <dbReference type="SAM" id="MobiDB-lite"/>
    </source>
</evidence>
<dbReference type="InterPro" id="IPR012337">
    <property type="entry name" value="RNaseH-like_sf"/>
</dbReference>
<dbReference type="PANTHER" id="PTHR23272">
    <property type="entry name" value="BED FINGER-RELATED"/>
    <property type="match status" value="1"/>
</dbReference>
<proteinExistence type="predicted"/>
<evidence type="ECO:0000313" key="4">
    <source>
        <dbReference type="Proteomes" id="UP000321393"/>
    </source>
</evidence>
<reference evidence="3 4" key="1">
    <citation type="submission" date="2019-08" db="EMBL/GenBank/DDBJ databases">
        <title>Draft genome sequences of two oriental melons (Cucumis melo L. var makuwa).</title>
        <authorList>
            <person name="Kwon S.-Y."/>
        </authorList>
    </citation>
    <scope>NUCLEOTIDE SEQUENCE [LARGE SCALE GENOMIC DNA]</scope>
    <source>
        <strain evidence="4">cv. SW 3</strain>
        <tissue evidence="3">Leaf</tissue>
    </source>
</reference>
<accession>A0A5A7SPX5</accession>
<feature type="region of interest" description="Disordered" evidence="1">
    <location>
        <begin position="228"/>
        <end position="253"/>
    </location>
</feature>